<evidence type="ECO:0000256" key="2">
    <source>
        <dbReference type="ARBA" id="ARBA00022692"/>
    </source>
</evidence>
<dbReference type="EMBL" id="QKRX01000005">
    <property type="protein sequence ID" value="RAU18222.1"/>
    <property type="molecule type" value="Genomic_DNA"/>
</dbReference>
<dbReference type="SMART" id="SM00283">
    <property type="entry name" value="MA"/>
    <property type="match status" value="1"/>
</dbReference>
<dbReference type="Pfam" id="PF00015">
    <property type="entry name" value="MCPsignal"/>
    <property type="match status" value="1"/>
</dbReference>
<evidence type="ECO:0000256" key="5">
    <source>
        <dbReference type="ARBA" id="ARBA00023224"/>
    </source>
</evidence>
<evidence type="ECO:0000259" key="9">
    <source>
        <dbReference type="PROSITE" id="PS50111"/>
    </source>
</evidence>
<evidence type="ECO:0000256" key="7">
    <source>
        <dbReference type="PROSITE-ProRule" id="PRU00284"/>
    </source>
</evidence>
<keyword evidence="2 8" id="KW-0812">Transmembrane</keyword>
<dbReference type="GO" id="GO:0006935">
    <property type="term" value="P:chemotaxis"/>
    <property type="evidence" value="ECO:0007669"/>
    <property type="project" value="InterPro"/>
</dbReference>
<dbReference type="AlphaFoldDB" id="A0A364NMC9"/>
<feature type="transmembrane region" description="Helical" evidence="8">
    <location>
        <begin position="23"/>
        <end position="42"/>
    </location>
</feature>
<protein>
    <submittedName>
        <fullName evidence="10">Methyl-accepting chemotaxis protein</fullName>
    </submittedName>
</protein>
<dbReference type="PANTHER" id="PTHR32089:SF119">
    <property type="entry name" value="METHYL-ACCEPTING CHEMOTAXIS PROTEIN CTPL"/>
    <property type="match status" value="1"/>
</dbReference>
<feature type="domain" description="Methyl-accepting transducer" evidence="9">
    <location>
        <begin position="232"/>
        <end position="468"/>
    </location>
</feature>
<feature type="transmembrane region" description="Helical" evidence="8">
    <location>
        <begin position="114"/>
        <end position="131"/>
    </location>
</feature>
<evidence type="ECO:0000256" key="8">
    <source>
        <dbReference type="SAM" id="Phobius"/>
    </source>
</evidence>
<sequence>MMPNSTELAPFSLYDLRCKGDRIMSGVQVLLLLISFSLASLYSTWLEAMMIGVPSAVLPVLLTFWMPGSRVTRISQALSFMVFSALLIHQANGMVEMHFSIFVLLAFLLFYRDWLPIVLAAGLIAVHHLSFNFMQEAGLGVYLFEFRTGIDIVLIHAAFVVFETAILVYMAVFMQKESLQVEEISNTAQRLTMSQGVVDLNTPISQPTSPLAKAIDEYIQVIQAALKQTVAIGQSLHISLPDTLSKLRTTQSFIKQQFDQLTQVASAVNEMTASFREVALSAQSAQSAVELTNNQSLEASQKIELAHDNMQTLSVTMSNSHQLISKLELECDAIGSVVNVIRSIADQTNLLALNAAIEAARAGDKGRGFAVVADEVRHLASSTQESTEQIHKIVEGLQRVSREAVQSMHLSLDKTNQSVVQVYDAQVAFKIILEQISAIQALNIQIAQATEEQFAVAEEVNTSINQVMELGSAIRSEMTSSIQNSEDLKLEADQLSKQSARFKL</sequence>
<dbReference type="GO" id="GO:0004888">
    <property type="term" value="F:transmembrane signaling receptor activity"/>
    <property type="evidence" value="ECO:0007669"/>
    <property type="project" value="InterPro"/>
</dbReference>
<feature type="transmembrane region" description="Helical" evidence="8">
    <location>
        <begin position="78"/>
        <end position="108"/>
    </location>
</feature>
<feature type="transmembrane region" description="Helical" evidence="8">
    <location>
        <begin position="48"/>
        <end position="66"/>
    </location>
</feature>
<dbReference type="PRINTS" id="PR00260">
    <property type="entry name" value="CHEMTRNSDUCR"/>
</dbReference>
<dbReference type="Gene3D" id="1.10.287.950">
    <property type="entry name" value="Methyl-accepting chemotaxis protein"/>
    <property type="match status" value="1"/>
</dbReference>
<gene>
    <name evidence="10" type="ORF">DN062_08260</name>
</gene>
<dbReference type="CDD" id="cd11386">
    <property type="entry name" value="MCP_signal"/>
    <property type="match status" value="1"/>
</dbReference>
<dbReference type="InterPro" id="IPR004090">
    <property type="entry name" value="Chemotax_Me-accpt_rcpt"/>
</dbReference>
<name>A0A364NMC9_9GAMM</name>
<dbReference type="PANTHER" id="PTHR32089">
    <property type="entry name" value="METHYL-ACCEPTING CHEMOTAXIS PROTEIN MCPB"/>
    <property type="match status" value="1"/>
</dbReference>
<keyword evidence="3 8" id="KW-1133">Transmembrane helix</keyword>
<proteinExistence type="inferred from homology"/>
<dbReference type="PROSITE" id="PS50111">
    <property type="entry name" value="CHEMOTAXIS_TRANSDUC_2"/>
    <property type="match status" value="1"/>
</dbReference>
<evidence type="ECO:0000256" key="4">
    <source>
        <dbReference type="ARBA" id="ARBA00023136"/>
    </source>
</evidence>
<keyword evidence="11" id="KW-1185">Reference proteome</keyword>
<comment type="subcellular location">
    <subcellularLocation>
        <location evidence="1">Membrane</location>
        <topology evidence="1">Multi-pass membrane protein</topology>
    </subcellularLocation>
</comment>
<keyword evidence="5 7" id="KW-0807">Transducer</keyword>
<dbReference type="SUPFAM" id="SSF58104">
    <property type="entry name" value="Methyl-accepting chemotaxis protein (MCP) signaling domain"/>
    <property type="match status" value="1"/>
</dbReference>
<evidence type="ECO:0000256" key="6">
    <source>
        <dbReference type="ARBA" id="ARBA00029447"/>
    </source>
</evidence>
<dbReference type="GO" id="GO:0007165">
    <property type="term" value="P:signal transduction"/>
    <property type="evidence" value="ECO:0007669"/>
    <property type="project" value="UniProtKB-KW"/>
</dbReference>
<dbReference type="InterPro" id="IPR004089">
    <property type="entry name" value="MCPsignal_dom"/>
</dbReference>
<evidence type="ECO:0000313" key="11">
    <source>
        <dbReference type="Proteomes" id="UP000250744"/>
    </source>
</evidence>
<accession>A0A364NMC9</accession>
<organism evidence="10 11">
    <name type="scientific">Nitrincola tibetensis</name>
    <dbReference type="NCBI Taxonomy" id="2219697"/>
    <lineage>
        <taxon>Bacteria</taxon>
        <taxon>Pseudomonadati</taxon>
        <taxon>Pseudomonadota</taxon>
        <taxon>Gammaproteobacteria</taxon>
        <taxon>Oceanospirillales</taxon>
        <taxon>Oceanospirillaceae</taxon>
        <taxon>Nitrincola</taxon>
    </lineage>
</organism>
<dbReference type="Proteomes" id="UP000250744">
    <property type="component" value="Unassembled WGS sequence"/>
</dbReference>
<feature type="transmembrane region" description="Helical" evidence="8">
    <location>
        <begin position="152"/>
        <end position="174"/>
    </location>
</feature>
<dbReference type="OrthoDB" id="2489132at2"/>
<dbReference type="FunFam" id="1.10.287.950:FF:000001">
    <property type="entry name" value="Methyl-accepting chemotaxis sensory transducer"/>
    <property type="match status" value="1"/>
</dbReference>
<keyword evidence="4 8" id="KW-0472">Membrane</keyword>
<evidence type="ECO:0000313" key="10">
    <source>
        <dbReference type="EMBL" id="RAU18222.1"/>
    </source>
</evidence>
<reference evidence="10 11" key="1">
    <citation type="submission" date="2018-06" db="EMBL/GenBank/DDBJ databases">
        <title>Nitrincola tibetense sp. nov., isolated from Lake XuguoCo on Tibetan Plateau.</title>
        <authorList>
            <person name="Xing P."/>
        </authorList>
    </citation>
    <scope>NUCLEOTIDE SEQUENCE [LARGE SCALE GENOMIC DNA]</scope>
    <source>
        <strain evidence="11">xg18</strain>
    </source>
</reference>
<evidence type="ECO:0000256" key="3">
    <source>
        <dbReference type="ARBA" id="ARBA00022989"/>
    </source>
</evidence>
<comment type="caution">
    <text evidence="10">The sequence shown here is derived from an EMBL/GenBank/DDBJ whole genome shotgun (WGS) entry which is preliminary data.</text>
</comment>
<dbReference type="GO" id="GO:0016020">
    <property type="term" value="C:membrane"/>
    <property type="evidence" value="ECO:0007669"/>
    <property type="project" value="UniProtKB-SubCell"/>
</dbReference>
<comment type="similarity">
    <text evidence="6">Belongs to the methyl-accepting chemotaxis (MCP) protein family.</text>
</comment>
<evidence type="ECO:0000256" key="1">
    <source>
        <dbReference type="ARBA" id="ARBA00004141"/>
    </source>
</evidence>